<proteinExistence type="predicted"/>
<name>A0A9W4U0V1_9PLEO</name>
<comment type="caution">
    <text evidence="1">The sequence shown here is derived from an EMBL/GenBank/DDBJ whole genome shotgun (WGS) entry which is preliminary data.</text>
</comment>
<evidence type="ECO:0000313" key="1">
    <source>
        <dbReference type="EMBL" id="CAI6235243.1"/>
    </source>
</evidence>
<evidence type="ECO:0000313" key="2">
    <source>
        <dbReference type="Proteomes" id="UP001152607"/>
    </source>
</evidence>
<gene>
    <name evidence="1" type="ORF">PDIGIT_LOCUS374</name>
</gene>
<keyword evidence="2" id="KW-1185">Reference proteome</keyword>
<dbReference type="Proteomes" id="UP001152607">
    <property type="component" value="Unassembled WGS sequence"/>
</dbReference>
<sequence length="145" mass="16327">MLNSVPGSNICIPWWRADALLILRAVGGIATTPARLLHVGLVSTVSHLRQTPGTRYHCIPPNLAHIRIDNLYLASLCALHMLSRLWKIQRVECTDHSSLIPTRLADHTHCTDMSTLPPHIPFWDSLFLIQRLLLLHLKPLNENVA</sequence>
<dbReference type="EMBL" id="CAOQHR010000001">
    <property type="protein sequence ID" value="CAI6235243.1"/>
    <property type="molecule type" value="Genomic_DNA"/>
</dbReference>
<organism evidence="1 2">
    <name type="scientific">Periconia digitata</name>
    <dbReference type="NCBI Taxonomy" id="1303443"/>
    <lineage>
        <taxon>Eukaryota</taxon>
        <taxon>Fungi</taxon>
        <taxon>Dikarya</taxon>
        <taxon>Ascomycota</taxon>
        <taxon>Pezizomycotina</taxon>
        <taxon>Dothideomycetes</taxon>
        <taxon>Pleosporomycetidae</taxon>
        <taxon>Pleosporales</taxon>
        <taxon>Massarineae</taxon>
        <taxon>Periconiaceae</taxon>
        <taxon>Periconia</taxon>
    </lineage>
</organism>
<accession>A0A9W4U0V1</accession>
<reference evidence="1" key="1">
    <citation type="submission" date="2023-01" db="EMBL/GenBank/DDBJ databases">
        <authorList>
            <person name="Van Ghelder C."/>
            <person name="Rancurel C."/>
        </authorList>
    </citation>
    <scope>NUCLEOTIDE SEQUENCE</scope>
    <source>
        <strain evidence="1">CNCM I-4278</strain>
    </source>
</reference>
<dbReference type="AlphaFoldDB" id="A0A9W4U0V1"/>
<protein>
    <submittedName>
        <fullName evidence="1">Uncharacterized protein</fullName>
    </submittedName>
</protein>